<accession>W6MAY9</accession>
<name>W6MAY9_9GAMM</name>
<dbReference type="AlphaFoldDB" id="W6MAY9"/>
<evidence type="ECO:0000313" key="2">
    <source>
        <dbReference type="Proteomes" id="UP000035760"/>
    </source>
</evidence>
<reference evidence="1" key="1">
    <citation type="submission" date="2013-07" db="EMBL/GenBank/DDBJ databases">
        <authorList>
            <person name="McIlroy S."/>
        </authorList>
    </citation>
    <scope>NUCLEOTIDE SEQUENCE [LARGE SCALE GENOMIC DNA]</scope>
    <source>
        <strain evidence="1">Run_A_D11</strain>
    </source>
</reference>
<keyword evidence="2" id="KW-1185">Reference proteome</keyword>
<dbReference type="Proteomes" id="UP000035760">
    <property type="component" value="Unassembled WGS sequence"/>
</dbReference>
<evidence type="ECO:0000313" key="1">
    <source>
        <dbReference type="EMBL" id="CDI00988.1"/>
    </source>
</evidence>
<comment type="caution">
    <text evidence="1">The sequence shown here is derived from an EMBL/GenBank/DDBJ whole genome shotgun (WGS) entry which is preliminary data.</text>
</comment>
<dbReference type="EMBL" id="CBTJ020000001">
    <property type="protein sequence ID" value="CDI00988.1"/>
    <property type="molecule type" value="Genomic_DNA"/>
</dbReference>
<protein>
    <submittedName>
        <fullName evidence="1">Uncharacterized protein</fullName>
    </submittedName>
</protein>
<reference evidence="1" key="2">
    <citation type="submission" date="2014-03" db="EMBL/GenBank/DDBJ databases">
        <title>Candidatus Competibacter-lineage genomes retrieved from metagenomes reveal functional metabolic diversity.</title>
        <authorList>
            <person name="McIlroy S.J."/>
            <person name="Albertsen M."/>
            <person name="Andresen E.K."/>
            <person name="Saunders A.M."/>
            <person name="Kristiansen R."/>
            <person name="Stokholm-Bjerregaard M."/>
            <person name="Nielsen K.L."/>
            <person name="Nielsen P.H."/>
        </authorList>
    </citation>
    <scope>NUCLEOTIDE SEQUENCE</scope>
    <source>
        <strain evidence="1">Run_A_D11</strain>
    </source>
</reference>
<proteinExistence type="predicted"/>
<organism evidence="1 2">
    <name type="scientific">Candidatus Competibacter denitrificans Run_A_D11</name>
    <dbReference type="NCBI Taxonomy" id="1400863"/>
    <lineage>
        <taxon>Bacteria</taxon>
        <taxon>Pseudomonadati</taxon>
        <taxon>Pseudomonadota</taxon>
        <taxon>Gammaproteobacteria</taxon>
        <taxon>Candidatus Competibacteraceae</taxon>
        <taxon>Candidatus Competibacter</taxon>
    </lineage>
</organism>
<gene>
    <name evidence="1" type="ORF">BN873_10244</name>
</gene>
<sequence>MNSALCKPAKDFCEVSIRTRQLRRVNSYLYNLLIKIKFFEYFSEPPHFVKFHLQVSCVNT</sequence>